<dbReference type="InterPro" id="IPR013602">
    <property type="entry name" value="Dynein_heavy_linker"/>
</dbReference>
<dbReference type="Pfam" id="PF08393">
    <property type="entry name" value="DHC_N2"/>
    <property type="match status" value="1"/>
</dbReference>
<dbReference type="GO" id="GO:0045505">
    <property type="term" value="F:dynein intermediate chain binding"/>
    <property type="evidence" value="ECO:0007669"/>
    <property type="project" value="InterPro"/>
</dbReference>
<protein>
    <recommendedName>
        <fullName evidence="1">Dynein heavy chain linker domain-containing protein</fullName>
    </recommendedName>
</protein>
<evidence type="ECO:0000259" key="1">
    <source>
        <dbReference type="Pfam" id="PF08393"/>
    </source>
</evidence>
<dbReference type="OrthoDB" id="10251809at2759"/>
<dbReference type="InterPro" id="IPR026983">
    <property type="entry name" value="DHC"/>
</dbReference>
<feature type="non-terminal residue" evidence="2">
    <location>
        <position position="1"/>
    </location>
</feature>
<comment type="caution">
    <text evidence="2">The sequence shown here is derived from an EMBL/GenBank/DDBJ whole genome shotgun (WGS) entry which is preliminary data.</text>
</comment>
<dbReference type="GO" id="GO:0051959">
    <property type="term" value="F:dynein light intermediate chain binding"/>
    <property type="evidence" value="ECO:0007669"/>
    <property type="project" value="InterPro"/>
</dbReference>
<accession>A0A212CR96</accession>
<gene>
    <name evidence="2" type="ORF">Celaphus_00010849</name>
</gene>
<keyword evidence="3" id="KW-1185">Reference proteome</keyword>
<dbReference type="EMBL" id="MKHE01000014">
    <property type="protein sequence ID" value="OWK08364.1"/>
    <property type="molecule type" value="Genomic_DNA"/>
</dbReference>
<dbReference type="GO" id="GO:0007018">
    <property type="term" value="P:microtubule-based movement"/>
    <property type="evidence" value="ECO:0007669"/>
    <property type="project" value="InterPro"/>
</dbReference>
<name>A0A212CR96_CEREH</name>
<organism evidence="2 3">
    <name type="scientific">Cervus elaphus hippelaphus</name>
    <name type="common">European red deer</name>
    <dbReference type="NCBI Taxonomy" id="46360"/>
    <lineage>
        <taxon>Eukaryota</taxon>
        <taxon>Metazoa</taxon>
        <taxon>Chordata</taxon>
        <taxon>Craniata</taxon>
        <taxon>Vertebrata</taxon>
        <taxon>Euteleostomi</taxon>
        <taxon>Mammalia</taxon>
        <taxon>Eutheria</taxon>
        <taxon>Laurasiatheria</taxon>
        <taxon>Artiodactyla</taxon>
        <taxon>Ruminantia</taxon>
        <taxon>Pecora</taxon>
        <taxon>Cervidae</taxon>
        <taxon>Cervinae</taxon>
        <taxon>Cervus</taxon>
    </lineage>
</organism>
<dbReference type="PANTHER" id="PTHR22878">
    <property type="entry name" value="DYNEIN HEAVY CHAIN 6, AXONEMAL-LIKE-RELATED"/>
    <property type="match status" value="1"/>
</dbReference>
<reference evidence="2 3" key="1">
    <citation type="journal article" date="2018" name="Mol. Genet. Genomics">
        <title>The red deer Cervus elaphus genome CerEla1.0: sequencing, annotating, genes, and chromosomes.</title>
        <authorList>
            <person name="Bana N.A."/>
            <person name="Nyiri A."/>
            <person name="Nagy J."/>
            <person name="Frank K."/>
            <person name="Nagy T."/>
            <person name="Steger V."/>
            <person name="Schiller M."/>
            <person name="Lakatos P."/>
            <person name="Sugar L."/>
            <person name="Horn P."/>
            <person name="Barta E."/>
            <person name="Orosz L."/>
        </authorList>
    </citation>
    <scope>NUCLEOTIDE SEQUENCE [LARGE SCALE GENOMIC DNA]</scope>
    <source>
        <strain evidence="2">Hungarian</strain>
    </source>
</reference>
<evidence type="ECO:0000313" key="2">
    <source>
        <dbReference type="EMBL" id="OWK08364.1"/>
    </source>
</evidence>
<dbReference type="InterPro" id="IPR042228">
    <property type="entry name" value="Dynein_linker_3"/>
</dbReference>
<evidence type="ECO:0000313" key="3">
    <source>
        <dbReference type="Proteomes" id="UP000242450"/>
    </source>
</evidence>
<dbReference type="PANTHER" id="PTHR22878:SF64">
    <property type="entry name" value="DYNEIN AXONEMAL HEAVY CHAIN 14"/>
    <property type="match status" value="1"/>
</dbReference>
<dbReference type="Proteomes" id="UP000242450">
    <property type="component" value="Chromosome 14"/>
</dbReference>
<proteinExistence type="predicted"/>
<feature type="domain" description="Dynein heavy chain linker" evidence="1">
    <location>
        <begin position="1"/>
        <end position="73"/>
    </location>
</feature>
<dbReference type="GO" id="GO:0030286">
    <property type="term" value="C:dynein complex"/>
    <property type="evidence" value="ECO:0007669"/>
    <property type="project" value="InterPro"/>
</dbReference>
<sequence>DYLETKRMIFPRFYFLSNAELLDILSDSRNPECVQPHLVKCFENIRHLLIWKQEIGPPAVIMFISAEGETLVLP</sequence>
<dbReference type="Gene3D" id="3.20.180.20">
    <property type="entry name" value="Dynein heavy chain, N-terminal domain 2"/>
    <property type="match status" value="1"/>
</dbReference>
<dbReference type="AlphaFoldDB" id="A0A212CR96"/>
<feature type="non-terminal residue" evidence="2">
    <location>
        <position position="74"/>
    </location>
</feature>